<name>A0ABU3BF35_9FLAO</name>
<evidence type="ECO:0000313" key="7">
    <source>
        <dbReference type="EMBL" id="MDT0620772.1"/>
    </source>
</evidence>
<evidence type="ECO:0000256" key="4">
    <source>
        <dbReference type="ARBA" id="ARBA00023136"/>
    </source>
</evidence>
<dbReference type="EMBL" id="JAVRHU010000001">
    <property type="protein sequence ID" value="MDT0620772.1"/>
    <property type="molecule type" value="Genomic_DNA"/>
</dbReference>
<keyword evidence="8" id="KW-1185">Reference proteome</keyword>
<dbReference type="InterPro" id="IPR006694">
    <property type="entry name" value="Fatty_acid_hydroxylase"/>
</dbReference>
<feature type="transmembrane region" description="Helical" evidence="5">
    <location>
        <begin position="65"/>
        <end position="86"/>
    </location>
</feature>
<dbReference type="InterPro" id="IPR050307">
    <property type="entry name" value="Sterol_Desaturase_Related"/>
</dbReference>
<comment type="caution">
    <text evidence="7">The sequence shown here is derived from an EMBL/GenBank/DDBJ whole genome shotgun (WGS) entry which is preliminary data.</text>
</comment>
<evidence type="ECO:0000256" key="5">
    <source>
        <dbReference type="SAM" id="Phobius"/>
    </source>
</evidence>
<dbReference type="RefSeq" id="WP_311387045.1">
    <property type="nucleotide sequence ID" value="NZ_JAVRHU010000001.1"/>
</dbReference>
<feature type="transmembrane region" description="Helical" evidence="5">
    <location>
        <begin position="33"/>
        <end position="53"/>
    </location>
</feature>
<keyword evidence="3 5" id="KW-1133">Transmembrane helix</keyword>
<dbReference type="Proteomes" id="UP001250662">
    <property type="component" value="Unassembled WGS sequence"/>
</dbReference>
<evidence type="ECO:0000313" key="8">
    <source>
        <dbReference type="Proteomes" id="UP001250662"/>
    </source>
</evidence>
<proteinExistence type="predicted"/>
<evidence type="ECO:0000259" key="6">
    <source>
        <dbReference type="Pfam" id="PF04116"/>
    </source>
</evidence>
<dbReference type="Pfam" id="PF04116">
    <property type="entry name" value="FA_hydroxylase"/>
    <property type="match status" value="1"/>
</dbReference>
<evidence type="ECO:0000256" key="1">
    <source>
        <dbReference type="ARBA" id="ARBA00004370"/>
    </source>
</evidence>
<accession>A0ABU3BF35</accession>
<comment type="subcellular location">
    <subcellularLocation>
        <location evidence="1">Membrane</location>
    </subcellularLocation>
</comment>
<evidence type="ECO:0000256" key="3">
    <source>
        <dbReference type="ARBA" id="ARBA00022989"/>
    </source>
</evidence>
<reference evidence="7 8" key="1">
    <citation type="submission" date="2023-09" db="EMBL/GenBank/DDBJ databases">
        <authorList>
            <person name="Rey-Velasco X."/>
        </authorList>
    </citation>
    <scope>NUCLEOTIDE SEQUENCE [LARGE SCALE GENOMIC DNA]</scope>
    <source>
        <strain evidence="7 8">P007</strain>
    </source>
</reference>
<evidence type="ECO:0000256" key="2">
    <source>
        <dbReference type="ARBA" id="ARBA00022692"/>
    </source>
</evidence>
<gene>
    <name evidence="7" type="ORF">RM520_03990</name>
</gene>
<dbReference type="PANTHER" id="PTHR11863">
    <property type="entry name" value="STEROL DESATURASE"/>
    <property type="match status" value="1"/>
</dbReference>
<keyword evidence="2 5" id="KW-0812">Transmembrane</keyword>
<keyword evidence="4 5" id="KW-0472">Membrane</keyword>
<feature type="domain" description="Fatty acid hydroxylase" evidence="6">
    <location>
        <begin position="118"/>
        <end position="254"/>
    </location>
</feature>
<organism evidence="7 8">
    <name type="scientific">Croceitalea vernalis</name>
    <dbReference type="NCBI Taxonomy" id="3075599"/>
    <lineage>
        <taxon>Bacteria</taxon>
        <taxon>Pseudomonadati</taxon>
        <taxon>Bacteroidota</taxon>
        <taxon>Flavobacteriia</taxon>
        <taxon>Flavobacteriales</taxon>
        <taxon>Flavobacteriaceae</taxon>
        <taxon>Croceitalea</taxon>
    </lineage>
</organism>
<protein>
    <submittedName>
        <fullName evidence="7">Sterol desaturase family protein</fullName>
    </submittedName>
</protein>
<sequence>MEIYLDAFLKGFNGTLNYTWKSICFEVNWYNNYFWGLIAISLMVWLLEILFPWRKDQSVFRKDFWLDAFYMFFNFFVFAIIIQGIYNMLEVSFGQLGITIQSIAFFNIQDWPLWSQLVVFFVLLDFVQWLTHMALHKFSFLWHFHQVHHSVKEMGFAAHLRYHWMENILYKPLKTFGVMILGGFEPEQAYIVHFIAIAIGHLNHANIKLTYGPLKYIFNNPVMHLYHHSFVLPKGKFGVNFGISLSVWDYIFRTNHIPEDSGKIILGYHGDENMPQGFWGQLLHGFTKK</sequence>